<reference evidence="9" key="1">
    <citation type="journal article" date="2014" name="Int. J. Syst. Evol. Microbiol.">
        <title>Complete genome sequence of Corynebacterium casei LMG S-19264T (=DSM 44701T), isolated from a smear-ripened cheese.</title>
        <authorList>
            <consortium name="US DOE Joint Genome Institute (JGI-PGF)"/>
            <person name="Walter F."/>
            <person name="Albersmeier A."/>
            <person name="Kalinowski J."/>
            <person name="Ruckert C."/>
        </authorList>
    </citation>
    <scope>NUCLEOTIDE SEQUENCE</scope>
    <source>
        <strain evidence="9">JCM 14719</strain>
    </source>
</reference>
<comment type="subcellular location">
    <subcellularLocation>
        <location evidence="1">Cell membrane</location>
        <topology evidence="1">Multi-pass membrane protein</topology>
    </subcellularLocation>
</comment>
<keyword evidence="10" id="KW-1185">Reference proteome</keyword>
<evidence type="ECO:0000256" key="7">
    <source>
        <dbReference type="SAM" id="Phobius"/>
    </source>
</evidence>
<dbReference type="Proteomes" id="UP000637720">
    <property type="component" value="Unassembled WGS sequence"/>
</dbReference>
<dbReference type="GO" id="GO:0015212">
    <property type="term" value="F:cytidine transmembrane transporter activity"/>
    <property type="evidence" value="ECO:0007669"/>
    <property type="project" value="TreeGrafter"/>
</dbReference>
<dbReference type="GO" id="GO:0015213">
    <property type="term" value="F:uridine transmembrane transporter activity"/>
    <property type="evidence" value="ECO:0007669"/>
    <property type="project" value="TreeGrafter"/>
</dbReference>
<dbReference type="Pfam" id="PF12832">
    <property type="entry name" value="MFS_1_like"/>
    <property type="match status" value="1"/>
</dbReference>
<comment type="caution">
    <text evidence="9">The sequence shown here is derived from an EMBL/GenBank/DDBJ whole genome shotgun (WGS) entry which is preliminary data.</text>
</comment>
<evidence type="ECO:0000256" key="5">
    <source>
        <dbReference type="ARBA" id="ARBA00022989"/>
    </source>
</evidence>
<evidence type="ECO:0000256" key="1">
    <source>
        <dbReference type="ARBA" id="ARBA00004651"/>
    </source>
</evidence>
<feature type="transmembrane region" description="Helical" evidence="7">
    <location>
        <begin position="212"/>
        <end position="232"/>
    </location>
</feature>
<accession>A0A8J3BDH3</accession>
<feature type="transmembrane region" description="Helical" evidence="7">
    <location>
        <begin position="21"/>
        <end position="43"/>
    </location>
</feature>
<feature type="transmembrane region" description="Helical" evidence="7">
    <location>
        <begin position="88"/>
        <end position="106"/>
    </location>
</feature>
<evidence type="ECO:0000256" key="4">
    <source>
        <dbReference type="ARBA" id="ARBA00022692"/>
    </source>
</evidence>
<sequence length="407" mass="43314">MGVSLAKTQEVGRAAVSWRGTYLRLNALFLGLFFAFGAVYPLLSRFLEAKGFSGTEIGVLTAVGSFVAIVAQPAWGMICDATGQPRRVLIVALVTSGTIALGFLAADGFAAMLALLVGLHLFQSAIVPISDSLALRFARRSGVAYGNIRLWGAVGFASAAFVAGKAAEAFGLGVLFPLYTAALIASVWIVRRLPDQGEETQQVRLWRGLRDLLRLPPYAFFVLSAFLVFGPINGNNLYFGLLFQALGGSVASIGLAFLLFAGSEVIFLRTADWFVRRWGLAGTLLLASAVSAGRWLWYATAPPLWAVLALFLLQGFSVGLYLAAAPPLVRELAPRNLQATALGIFAAFGHGLGTVASNFLGGLVMDRYSIFGTYVLFGGLTLLGMLPILWIARRSGAARRPVDGIDA</sequence>
<dbReference type="InterPro" id="IPR024989">
    <property type="entry name" value="MFS_assoc_dom"/>
</dbReference>
<feature type="domain" description="Major facilitator superfamily (MFS) profile" evidence="8">
    <location>
        <begin position="21"/>
        <end position="396"/>
    </location>
</feature>
<feature type="transmembrane region" description="Helical" evidence="7">
    <location>
        <begin position="341"/>
        <end position="365"/>
    </location>
</feature>
<dbReference type="Gene3D" id="1.20.1250.20">
    <property type="entry name" value="MFS general substrate transporter like domains"/>
    <property type="match status" value="2"/>
</dbReference>
<evidence type="ECO:0000313" key="10">
    <source>
        <dbReference type="Proteomes" id="UP000637720"/>
    </source>
</evidence>
<evidence type="ECO:0000256" key="2">
    <source>
        <dbReference type="ARBA" id="ARBA00022448"/>
    </source>
</evidence>
<organism evidence="9 10">
    <name type="scientific">Calditerricola satsumensis</name>
    <dbReference type="NCBI Taxonomy" id="373054"/>
    <lineage>
        <taxon>Bacteria</taxon>
        <taxon>Bacillati</taxon>
        <taxon>Bacillota</taxon>
        <taxon>Bacilli</taxon>
        <taxon>Bacillales</taxon>
        <taxon>Bacillaceae</taxon>
        <taxon>Calditerricola</taxon>
    </lineage>
</organism>
<feature type="transmembrane region" description="Helical" evidence="7">
    <location>
        <begin position="278"/>
        <end position="298"/>
    </location>
</feature>
<evidence type="ECO:0000313" key="9">
    <source>
        <dbReference type="EMBL" id="GGK06859.1"/>
    </source>
</evidence>
<feature type="transmembrane region" description="Helical" evidence="7">
    <location>
        <begin position="238"/>
        <end position="266"/>
    </location>
</feature>
<keyword evidence="4 7" id="KW-0812">Transmembrane</keyword>
<protein>
    <submittedName>
        <fullName evidence="9">MFS transporter</fullName>
    </submittedName>
</protein>
<feature type="transmembrane region" description="Helical" evidence="7">
    <location>
        <begin position="371"/>
        <end position="392"/>
    </location>
</feature>
<keyword evidence="2" id="KW-0813">Transport</keyword>
<evidence type="ECO:0000256" key="6">
    <source>
        <dbReference type="ARBA" id="ARBA00023136"/>
    </source>
</evidence>
<proteinExistence type="predicted"/>
<feature type="transmembrane region" description="Helical" evidence="7">
    <location>
        <begin position="112"/>
        <end position="130"/>
    </location>
</feature>
<dbReference type="InterPro" id="IPR036259">
    <property type="entry name" value="MFS_trans_sf"/>
</dbReference>
<feature type="transmembrane region" description="Helical" evidence="7">
    <location>
        <begin position="304"/>
        <end position="329"/>
    </location>
</feature>
<keyword evidence="5 7" id="KW-1133">Transmembrane helix</keyword>
<dbReference type="EMBL" id="BMOF01000058">
    <property type="protein sequence ID" value="GGK06859.1"/>
    <property type="molecule type" value="Genomic_DNA"/>
</dbReference>
<keyword evidence="6 7" id="KW-0472">Membrane</keyword>
<dbReference type="PANTHER" id="PTHR23522">
    <property type="entry name" value="BLL5896 PROTEIN"/>
    <property type="match status" value="1"/>
</dbReference>
<feature type="transmembrane region" description="Helical" evidence="7">
    <location>
        <begin position="169"/>
        <end position="191"/>
    </location>
</feature>
<dbReference type="PROSITE" id="PS50850">
    <property type="entry name" value="MFS"/>
    <property type="match status" value="1"/>
</dbReference>
<keyword evidence="3" id="KW-1003">Cell membrane</keyword>
<evidence type="ECO:0000256" key="3">
    <source>
        <dbReference type="ARBA" id="ARBA00022475"/>
    </source>
</evidence>
<gene>
    <name evidence="9" type="ORF">GCM10007043_21190</name>
</gene>
<dbReference type="SUPFAM" id="SSF103473">
    <property type="entry name" value="MFS general substrate transporter"/>
    <property type="match status" value="1"/>
</dbReference>
<dbReference type="PANTHER" id="PTHR23522:SF4">
    <property type="entry name" value="NUCLEOSIDE PERMEASE NUPG-RELATED"/>
    <property type="match status" value="1"/>
</dbReference>
<name>A0A8J3BDH3_9BACI</name>
<dbReference type="GO" id="GO:0005886">
    <property type="term" value="C:plasma membrane"/>
    <property type="evidence" value="ECO:0007669"/>
    <property type="project" value="UniProtKB-SubCell"/>
</dbReference>
<dbReference type="InterPro" id="IPR020846">
    <property type="entry name" value="MFS_dom"/>
</dbReference>
<dbReference type="AlphaFoldDB" id="A0A8J3BDH3"/>
<reference evidence="9" key="2">
    <citation type="submission" date="2020-09" db="EMBL/GenBank/DDBJ databases">
        <authorList>
            <person name="Sun Q."/>
            <person name="Ohkuma M."/>
        </authorList>
    </citation>
    <scope>NUCLEOTIDE SEQUENCE</scope>
    <source>
        <strain evidence="9">JCM 14719</strain>
    </source>
</reference>
<feature type="transmembrane region" description="Helical" evidence="7">
    <location>
        <begin position="55"/>
        <end position="76"/>
    </location>
</feature>
<evidence type="ECO:0000259" key="8">
    <source>
        <dbReference type="PROSITE" id="PS50850"/>
    </source>
</evidence>
<feature type="transmembrane region" description="Helical" evidence="7">
    <location>
        <begin position="142"/>
        <end position="163"/>
    </location>
</feature>